<dbReference type="InterPro" id="IPR055267">
    <property type="entry name" value="Aerolysin-like_C"/>
</dbReference>
<dbReference type="InterPro" id="IPR036242">
    <property type="entry name" value="Agglutinin_dom_sf"/>
</dbReference>
<dbReference type="SMART" id="SM00791">
    <property type="entry name" value="Agglutinin"/>
    <property type="match status" value="2"/>
</dbReference>
<gene>
    <name evidence="4" type="ORF">QOZ80_UnG0724580</name>
</gene>
<dbReference type="Gene3D" id="2.80.10.50">
    <property type="match status" value="2"/>
</dbReference>
<organism evidence="4 5">
    <name type="scientific">Eleusine coracana subsp. coracana</name>
    <dbReference type="NCBI Taxonomy" id="191504"/>
    <lineage>
        <taxon>Eukaryota</taxon>
        <taxon>Viridiplantae</taxon>
        <taxon>Streptophyta</taxon>
        <taxon>Embryophyta</taxon>
        <taxon>Tracheophyta</taxon>
        <taxon>Spermatophyta</taxon>
        <taxon>Magnoliopsida</taxon>
        <taxon>Liliopsida</taxon>
        <taxon>Poales</taxon>
        <taxon>Poaceae</taxon>
        <taxon>PACMAD clade</taxon>
        <taxon>Chloridoideae</taxon>
        <taxon>Cynodonteae</taxon>
        <taxon>Eleusininae</taxon>
        <taxon>Eleusine</taxon>
    </lineage>
</organism>
<dbReference type="PANTHER" id="PTHR39244">
    <property type="entry name" value="NATTERIN-4"/>
    <property type="match status" value="1"/>
</dbReference>
<dbReference type="Pfam" id="PF07468">
    <property type="entry name" value="Agglutinin"/>
    <property type="match status" value="2"/>
</dbReference>
<reference evidence="4 5" key="1">
    <citation type="submission" date="2023-05" db="EMBL/GenBank/DDBJ databases">
        <title>WGS assembly of Eleusine coracana.</title>
        <authorList>
            <person name="Jenkins J."/>
            <person name="Schmutz J."/>
            <person name="Lux T."/>
            <person name="Plott C."/>
            <person name="Mayer K."/>
            <person name="Qi P."/>
            <person name="Devos K."/>
        </authorList>
    </citation>
    <scope>NUCLEOTIDE SEQUENCE [LARGE SCALE GENOMIC DNA]</scope>
    <source>
        <tissue evidence="4">Leaves</tissue>
    </source>
</reference>
<evidence type="ECO:0000256" key="1">
    <source>
        <dbReference type="ARBA" id="ARBA00009831"/>
    </source>
</evidence>
<comment type="caution">
    <text evidence="4">The sequence shown here is derived from an EMBL/GenBank/DDBJ whole genome shotgun (WGS) entry which is preliminary data.</text>
</comment>
<evidence type="ECO:0000313" key="5">
    <source>
        <dbReference type="Proteomes" id="UP001301735"/>
    </source>
</evidence>
<sequence length="440" mass="49200">MSSPLVTGGSFALKSNLNGKYLRYSPEKGKILEVTGEDVLSPYTRFHAEPSKKHDGHVHIRCCYNNKYWVAREVNQELCLMGDSNEPQEDLSDHSCTLLQHESDHIDNVNLRHAGLKRSVYMLADAHPAEKTLRSGSLLLGNNDKPGGDAHKFSVINLQGHMFSVDDIGDPTVRNVIHTNSDGTIRIYSSHYGKYWRGSPTWIWGDSDDTTSKNRATVFQPVLLGDGAKCALKNLGNNKFCKRLTYEGKVDCLNAGVTTISKYAQMELHEAVLSRRIYGIEYRLDDVNIHDQKPRTFYSKTIVNKTSRPYKSKLTIAYNVTTQTKWDSNVSLKVGVKTTITAGIPEIAQASVEISSEFSGSYTWGESLSETEQHSNEEEVEVPPNSEITVRVVATEGNCDIPFSYYQEDLLTTGERVVTKMDDGIYTGVNSYGFKTEITE</sequence>
<feature type="domain" description="Agglutinin" evidence="3">
    <location>
        <begin position="5"/>
        <end position="137"/>
    </location>
</feature>
<evidence type="ECO:0000313" key="4">
    <source>
        <dbReference type="EMBL" id="KAK2630837.1"/>
    </source>
</evidence>
<dbReference type="InterPro" id="IPR053237">
    <property type="entry name" value="Natterin_C"/>
</dbReference>
<comment type="similarity">
    <text evidence="1">Belongs to the aerolysin family.</text>
</comment>
<dbReference type="InterPro" id="IPR008998">
    <property type="entry name" value="Agglutinin"/>
</dbReference>
<protein>
    <recommendedName>
        <fullName evidence="3">Agglutinin domain-containing protein</fullName>
    </recommendedName>
</protein>
<dbReference type="Gene3D" id="2.170.15.10">
    <property type="entry name" value="Proaerolysin, chain A, domain 3"/>
    <property type="match status" value="1"/>
</dbReference>
<accession>A0AAV9FYA7</accession>
<evidence type="ECO:0000256" key="2">
    <source>
        <dbReference type="ARBA" id="ARBA00023157"/>
    </source>
</evidence>
<dbReference type="PANTHER" id="PTHR39244:SF5">
    <property type="entry name" value="NATTERIN-3-LIKE"/>
    <property type="match status" value="1"/>
</dbReference>
<feature type="domain" description="Agglutinin" evidence="3">
    <location>
        <begin position="138"/>
        <end position="270"/>
    </location>
</feature>
<dbReference type="SUPFAM" id="SSF56973">
    <property type="entry name" value="Aerolisin/ETX pore-forming domain"/>
    <property type="match status" value="1"/>
</dbReference>
<evidence type="ECO:0000259" key="3">
    <source>
        <dbReference type="SMART" id="SM00791"/>
    </source>
</evidence>
<proteinExistence type="inferred from homology"/>
<dbReference type="CDD" id="cd20216">
    <property type="entry name" value="PFM_HFR-2-like"/>
    <property type="match status" value="1"/>
</dbReference>
<keyword evidence="2" id="KW-1015">Disulfide bond</keyword>
<keyword evidence="5" id="KW-1185">Reference proteome</keyword>
<dbReference type="EMBL" id="MU847461">
    <property type="protein sequence ID" value="KAK2630837.1"/>
    <property type="molecule type" value="Genomic_DNA"/>
</dbReference>
<name>A0AAV9FYA7_ELECO</name>
<dbReference type="Proteomes" id="UP001301735">
    <property type="component" value="Unassembled WGS sequence"/>
</dbReference>
<dbReference type="AlphaFoldDB" id="A0AAV9FYA7"/>
<dbReference type="Pfam" id="PF01117">
    <property type="entry name" value="Aerolysin"/>
    <property type="match status" value="1"/>
</dbReference>
<dbReference type="SUPFAM" id="SSF50382">
    <property type="entry name" value="Agglutinin"/>
    <property type="match status" value="1"/>
</dbReference>